<dbReference type="Proteomes" id="UP000267251">
    <property type="component" value="Unassembled WGS sequence"/>
</dbReference>
<keyword evidence="2 7" id="KW-0813">Transport</keyword>
<sequence length="123" mass="13922">MIYSIYLINKAGGLIFQRDFNDGLNKLTSNDYLILSGTFHGVHAIAAKLSPLNTSSGIEALETDTFRLYCSQTLTGVKILLLCEPTHQGASDQMRRVYELYADFVMKNPFYTPEMPIRCEKFD</sequence>
<comment type="subunit">
    <text evidence="7">Part of the multisubunit transport protein particle (TRAPP) complex.</text>
</comment>
<proteinExistence type="inferred from homology"/>
<name>A0A4P9Y469_9FUNG</name>
<keyword evidence="5 7" id="KW-0333">Golgi apparatus</keyword>
<gene>
    <name evidence="8" type="ORF">BJ684DRAFT_6434</name>
</gene>
<evidence type="ECO:0000256" key="6">
    <source>
        <dbReference type="ARBA" id="ARBA00038179"/>
    </source>
</evidence>
<dbReference type="GO" id="GO:0005794">
    <property type="term" value="C:Golgi apparatus"/>
    <property type="evidence" value="ECO:0007669"/>
    <property type="project" value="UniProtKB-SubCell"/>
</dbReference>
<evidence type="ECO:0000256" key="1">
    <source>
        <dbReference type="ARBA" id="ARBA00004555"/>
    </source>
</evidence>
<dbReference type="SMART" id="SM01399">
    <property type="entry name" value="Sybindin"/>
    <property type="match status" value="1"/>
</dbReference>
<dbReference type="GO" id="GO:0030008">
    <property type="term" value="C:TRAPP complex"/>
    <property type="evidence" value="ECO:0007669"/>
    <property type="project" value="UniProtKB-UniRule"/>
</dbReference>
<organism evidence="8 9">
    <name type="scientific">Piptocephalis cylindrospora</name>
    <dbReference type="NCBI Taxonomy" id="1907219"/>
    <lineage>
        <taxon>Eukaryota</taxon>
        <taxon>Fungi</taxon>
        <taxon>Fungi incertae sedis</taxon>
        <taxon>Zoopagomycota</taxon>
        <taxon>Zoopagomycotina</taxon>
        <taxon>Zoopagomycetes</taxon>
        <taxon>Zoopagales</taxon>
        <taxon>Piptocephalidaceae</taxon>
        <taxon>Piptocephalis</taxon>
    </lineage>
</organism>
<dbReference type="GO" id="GO:0005783">
    <property type="term" value="C:endoplasmic reticulum"/>
    <property type="evidence" value="ECO:0007669"/>
    <property type="project" value="UniProtKB-SubCell"/>
</dbReference>
<evidence type="ECO:0000256" key="2">
    <source>
        <dbReference type="ARBA" id="ARBA00022448"/>
    </source>
</evidence>
<evidence type="ECO:0000256" key="4">
    <source>
        <dbReference type="ARBA" id="ARBA00022892"/>
    </source>
</evidence>
<keyword evidence="9" id="KW-1185">Reference proteome</keyword>
<keyword evidence="3 7" id="KW-0256">Endoplasmic reticulum</keyword>
<feature type="non-terminal residue" evidence="8">
    <location>
        <position position="123"/>
    </location>
</feature>
<dbReference type="Gene3D" id="3.30.450.70">
    <property type="match status" value="1"/>
</dbReference>
<dbReference type="OrthoDB" id="246406at2759"/>
<dbReference type="SUPFAM" id="SSF64356">
    <property type="entry name" value="SNARE-like"/>
    <property type="match status" value="1"/>
</dbReference>
<evidence type="ECO:0000256" key="5">
    <source>
        <dbReference type="ARBA" id="ARBA00023034"/>
    </source>
</evidence>
<evidence type="ECO:0000256" key="7">
    <source>
        <dbReference type="RuleBase" id="RU366065"/>
    </source>
</evidence>
<dbReference type="GO" id="GO:0006888">
    <property type="term" value="P:endoplasmic reticulum to Golgi vesicle-mediated transport"/>
    <property type="evidence" value="ECO:0007669"/>
    <property type="project" value="UniProtKB-UniRule"/>
</dbReference>
<accession>A0A4P9Y469</accession>
<evidence type="ECO:0000256" key="3">
    <source>
        <dbReference type="ARBA" id="ARBA00022824"/>
    </source>
</evidence>
<dbReference type="InterPro" id="IPR007233">
    <property type="entry name" value="TRAPPC"/>
</dbReference>
<protein>
    <recommendedName>
        <fullName evidence="7">Trafficking protein particle complex subunit</fullName>
    </recommendedName>
</protein>
<comment type="subcellular location">
    <subcellularLocation>
        <location evidence="7">Endoplasmic reticulum</location>
    </subcellularLocation>
    <subcellularLocation>
        <location evidence="7">Golgi apparatus</location>
        <location evidence="7">cis-Golgi network</location>
    </subcellularLocation>
    <subcellularLocation>
        <location evidence="1">Golgi apparatus</location>
    </subcellularLocation>
</comment>
<reference evidence="9" key="1">
    <citation type="journal article" date="2018" name="Nat. Microbiol.">
        <title>Leveraging single-cell genomics to expand the fungal tree of life.</title>
        <authorList>
            <person name="Ahrendt S.R."/>
            <person name="Quandt C.A."/>
            <person name="Ciobanu D."/>
            <person name="Clum A."/>
            <person name="Salamov A."/>
            <person name="Andreopoulos B."/>
            <person name="Cheng J.F."/>
            <person name="Woyke T."/>
            <person name="Pelin A."/>
            <person name="Henrissat B."/>
            <person name="Reynolds N.K."/>
            <person name="Benny G.L."/>
            <person name="Smith M.E."/>
            <person name="James T.Y."/>
            <person name="Grigoriev I.V."/>
        </authorList>
    </citation>
    <scope>NUCLEOTIDE SEQUENCE [LARGE SCALE GENOMIC DNA]</scope>
</reference>
<dbReference type="PANTHER" id="PTHR23249">
    <property type="entry name" value="TRAFFICKING PROTEIN PARTICLE COMPLEX SUBUNIT"/>
    <property type="match status" value="1"/>
</dbReference>
<dbReference type="CDD" id="cd14856">
    <property type="entry name" value="TRAPPC4_synbindin"/>
    <property type="match status" value="1"/>
</dbReference>
<dbReference type="FunFam" id="3.30.450.70:FF:000007">
    <property type="entry name" value="Putative sybindin-like family protein"/>
    <property type="match status" value="1"/>
</dbReference>
<dbReference type="Pfam" id="PF04099">
    <property type="entry name" value="Sybindin"/>
    <property type="match status" value="1"/>
</dbReference>
<keyword evidence="4 7" id="KW-0931">ER-Golgi transport</keyword>
<dbReference type="EMBL" id="KZ987947">
    <property type="protein sequence ID" value="RKP13768.1"/>
    <property type="molecule type" value="Genomic_DNA"/>
</dbReference>
<dbReference type="AlphaFoldDB" id="A0A4P9Y469"/>
<evidence type="ECO:0000313" key="9">
    <source>
        <dbReference type="Proteomes" id="UP000267251"/>
    </source>
</evidence>
<evidence type="ECO:0000313" key="8">
    <source>
        <dbReference type="EMBL" id="RKP13768.1"/>
    </source>
</evidence>
<dbReference type="InterPro" id="IPR011012">
    <property type="entry name" value="Longin-like_dom_sf"/>
</dbReference>
<comment type="similarity">
    <text evidence="6">Belongs to the TRAPP small subunits family. TRAPPC4 subfamily.</text>
</comment>
<dbReference type="PANTHER" id="PTHR23249:SF15">
    <property type="entry name" value="TRAFFICKING PROTEIN PARTICLE COMPLEX SUBUNIT 4"/>
    <property type="match status" value="1"/>
</dbReference>